<dbReference type="EMBL" id="GBXM01096340">
    <property type="protein sequence ID" value="JAH12237.1"/>
    <property type="molecule type" value="Transcribed_RNA"/>
</dbReference>
<name>A0A0E9Q6U8_ANGAN</name>
<proteinExistence type="predicted"/>
<sequence>MRVFLHFIYYVFQLLN</sequence>
<dbReference type="AlphaFoldDB" id="A0A0E9Q6U8"/>
<reference evidence="1" key="2">
    <citation type="journal article" date="2015" name="Fish Shellfish Immunol.">
        <title>Early steps in the European eel (Anguilla anguilla)-Vibrio vulnificus interaction in the gills: Role of the RtxA13 toxin.</title>
        <authorList>
            <person name="Callol A."/>
            <person name="Pajuelo D."/>
            <person name="Ebbesson L."/>
            <person name="Teles M."/>
            <person name="MacKenzie S."/>
            <person name="Amaro C."/>
        </authorList>
    </citation>
    <scope>NUCLEOTIDE SEQUENCE</scope>
</reference>
<reference evidence="1" key="1">
    <citation type="submission" date="2014-11" db="EMBL/GenBank/DDBJ databases">
        <authorList>
            <person name="Amaro Gonzalez C."/>
        </authorList>
    </citation>
    <scope>NUCLEOTIDE SEQUENCE</scope>
</reference>
<protein>
    <submittedName>
        <fullName evidence="1">Uncharacterized protein</fullName>
    </submittedName>
</protein>
<accession>A0A0E9Q6U8</accession>
<evidence type="ECO:0000313" key="1">
    <source>
        <dbReference type="EMBL" id="JAH12237.1"/>
    </source>
</evidence>
<organism evidence="1">
    <name type="scientific">Anguilla anguilla</name>
    <name type="common">European freshwater eel</name>
    <name type="synonym">Muraena anguilla</name>
    <dbReference type="NCBI Taxonomy" id="7936"/>
    <lineage>
        <taxon>Eukaryota</taxon>
        <taxon>Metazoa</taxon>
        <taxon>Chordata</taxon>
        <taxon>Craniata</taxon>
        <taxon>Vertebrata</taxon>
        <taxon>Euteleostomi</taxon>
        <taxon>Actinopterygii</taxon>
        <taxon>Neopterygii</taxon>
        <taxon>Teleostei</taxon>
        <taxon>Anguilliformes</taxon>
        <taxon>Anguillidae</taxon>
        <taxon>Anguilla</taxon>
    </lineage>
</organism>